<dbReference type="Gene3D" id="3.40.190.290">
    <property type="match status" value="1"/>
</dbReference>
<dbReference type="PANTHER" id="PTHR30537:SF5">
    <property type="entry name" value="HTH-TYPE TRANSCRIPTIONAL ACTIVATOR TTDR-RELATED"/>
    <property type="match status" value="1"/>
</dbReference>
<evidence type="ECO:0000256" key="1">
    <source>
        <dbReference type="ARBA" id="ARBA00009437"/>
    </source>
</evidence>
<dbReference type="PANTHER" id="PTHR30537">
    <property type="entry name" value="HTH-TYPE TRANSCRIPTIONAL REGULATOR"/>
    <property type="match status" value="1"/>
</dbReference>
<dbReference type="Proteomes" id="UP000304941">
    <property type="component" value="Unassembled WGS sequence"/>
</dbReference>
<dbReference type="SUPFAM" id="SSF53850">
    <property type="entry name" value="Periplasmic binding protein-like II"/>
    <property type="match status" value="1"/>
</dbReference>
<name>A0ABY2TYN2_9PSED</name>
<evidence type="ECO:0000313" key="4">
    <source>
        <dbReference type="Proteomes" id="UP000304941"/>
    </source>
</evidence>
<proteinExistence type="inferred from homology"/>
<comment type="similarity">
    <text evidence="1">Belongs to the LysR transcriptional regulatory family.</text>
</comment>
<evidence type="ECO:0000313" key="3">
    <source>
        <dbReference type="EMBL" id="TLG88439.1"/>
    </source>
</evidence>
<feature type="domain" description="LysR substrate-binding" evidence="2">
    <location>
        <begin position="7"/>
        <end position="100"/>
    </location>
</feature>
<sequence length="110" mass="12022">LRFVGEASDWQLTSARGATVSVTPKGQFKTNTITALHAATLAGAGIGCFTHATVRNNLAQGQLVPILPNYSMGEWRYYALYPQSRHLAPKVRAFVDYMADFYQVDAKAAV</sequence>
<dbReference type="Pfam" id="PF03466">
    <property type="entry name" value="LysR_substrate"/>
    <property type="match status" value="1"/>
</dbReference>
<dbReference type="InterPro" id="IPR058163">
    <property type="entry name" value="LysR-type_TF_proteobact-type"/>
</dbReference>
<organism evidence="3 4">
    <name type="scientific">Pseudomonas edaphica</name>
    <dbReference type="NCBI Taxonomy" id="2006980"/>
    <lineage>
        <taxon>Bacteria</taxon>
        <taxon>Pseudomonadati</taxon>
        <taxon>Pseudomonadota</taxon>
        <taxon>Gammaproteobacteria</taxon>
        <taxon>Pseudomonadales</taxon>
        <taxon>Pseudomonadaceae</taxon>
        <taxon>Pseudomonas</taxon>
    </lineage>
</organism>
<keyword evidence="4" id="KW-1185">Reference proteome</keyword>
<protein>
    <submittedName>
        <fullName evidence="3">LysR family transcriptional regulator</fullName>
    </submittedName>
</protein>
<accession>A0ABY2TYN2</accession>
<dbReference type="InterPro" id="IPR005119">
    <property type="entry name" value="LysR_subst-bd"/>
</dbReference>
<evidence type="ECO:0000259" key="2">
    <source>
        <dbReference type="Pfam" id="PF03466"/>
    </source>
</evidence>
<gene>
    <name evidence="3" type="ORF">FEM54_26385</name>
</gene>
<dbReference type="RefSeq" id="WP_240792807.1">
    <property type="nucleotide sequence ID" value="NZ_VBVZ01000558.1"/>
</dbReference>
<dbReference type="EMBL" id="VBVZ01000558">
    <property type="protein sequence ID" value="TLG88439.1"/>
    <property type="molecule type" value="Genomic_DNA"/>
</dbReference>
<comment type="caution">
    <text evidence="3">The sequence shown here is derived from an EMBL/GenBank/DDBJ whole genome shotgun (WGS) entry which is preliminary data.</text>
</comment>
<reference evidence="3 4" key="1">
    <citation type="submission" date="2019-05" db="EMBL/GenBank/DDBJ databases">
        <title>Pseudomonas edaphica sp. nov., isolated from rhizospheric soil of Cistus ladanifer L. in Spain.</title>
        <authorList>
            <person name="Peix A."/>
        </authorList>
    </citation>
    <scope>NUCLEOTIDE SEQUENCE [LARGE SCALE GENOMIC DNA]</scope>
    <source>
        <strain evidence="3 4">RD25</strain>
    </source>
</reference>
<feature type="non-terminal residue" evidence="3">
    <location>
        <position position="1"/>
    </location>
</feature>